<feature type="active site" description="Charge relay system" evidence="5">
    <location>
        <position position="77"/>
    </location>
</feature>
<evidence type="ECO:0000256" key="2">
    <source>
        <dbReference type="ARBA" id="ARBA00022741"/>
    </source>
</evidence>
<dbReference type="EC" id="6.3.5.7" evidence="5"/>
<dbReference type="GO" id="GO:0005524">
    <property type="term" value="F:ATP binding"/>
    <property type="evidence" value="ECO:0007669"/>
    <property type="project" value="UniProtKB-KW"/>
</dbReference>
<dbReference type="GO" id="GO:0006412">
    <property type="term" value="P:translation"/>
    <property type="evidence" value="ECO:0007669"/>
    <property type="project" value="UniProtKB-UniRule"/>
</dbReference>
<comment type="caution">
    <text evidence="5">Lacks conserved residue(s) required for the propagation of feature annotation.</text>
</comment>
<dbReference type="Proteomes" id="UP000177693">
    <property type="component" value="Unassembled WGS sequence"/>
</dbReference>
<proteinExistence type="inferred from homology"/>
<feature type="domain" description="Amidase" evidence="6">
    <location>
        <begin position="24"/>
        <end position="459"/>
    </location>
</feature>
<comment type="subunit">
    <text evidence="5">Heterotrimer of A, B and C subunits.</text>
</comment>
<protein>
    <recommendedName>
        <fullName evidence="5">Glutamyl-tRNA(Gln) amidotransferase subunit A</fullName>
        <shortName evidence="5">Glu-ADT subunit A</shortName>
        <ecNumber evidence="5">6.3.5.7</ecNumber>
    </recommendedName>
</protein>
<dbReference type="SUPFAM" id="SSF75304">
    <property type="entry name" value="Amidase signature (AS) enzymes"/>
    <property type="match status" value="1"/>
</dbReference>
<name>A0A1F6Y5E1_9BACT</name>
<dbReference type="AlphaFoldDB" id="A0A1F6Y5E1"/>
<keyword evidence="2 5" id="KW-0547">Nucleotide-binding</keyword>
<comment type="caution">
    <text evidence="7">The sequence shown here is derived from an EMBL/GenBank/DDBJ whole genome shotgun (WGS) entry which is preliminary data.</text>
</comment>
<dbReference type="InterPro" id="IPR036928">
    <property type="entry name" value="AS_sf"/>
</dbReference>
<keyword evidence="4 5" id="KW-0648">Protein biosynthesis</keyword>
<comment type="function">
    <text evidence="5">Allows the formation of correctly charged Gln-tRNA(Gln) through the transamidation of misacylated Glu-tRNA(Gln) in organisms which lack glutaminyl-tRNA synthetase. The reaction takes place in the presence of glutamine and ATP through an activated gamma-phospho-Glu-tRNA(Gln).</text>
</comment>
<gene>
    <name evidence="5" type="primary">gatA</name>
    <name evidence="7" type="ORF">A3I23_00950</name>
</gene>
<dbReference type="GO" id="GO:0030956">
    <property type="term" value="C:glutamyl-tRNA(Gln) amidotransferase complex"/>
    <property type="evidence" value="ECO:0007669"/>
    <property type="project" value="InterPro"/>
</dbReference>
<keyword evidence="1 5" id="KW-0436">Ligase</keyword>
<reference evidence="7 8" key="1">
    <citation type="journal article" date="2016" name="Nat. Commun.">
        <title>Thousands of microbial genomes shed light on interconnected biogeochemical processes in an aquifer system.</title>
        <authorList>
            <person name="Anantharaman K."/>
            <person name="Brown C.T."/>
            <person name="Hug L.A."/>
            <person name="Sharon I."/>
            <person name="Castelle C.J."/>
            <person name="Probst A.J."/>
            <person name="Thomas B.C."/>
            <person name="Singh A."/>
            <person name="Wilkins M.J."/>
            <person name="Karaoz U."/>
            <person name="Brodie E.L."/>
            <person name="Williams K.H."/>
            <person name="Hubbard S.S."/>
            <person name="Banfield J.F."/>
        </authorList>
    </citation>
    <scope>NUCLEOTIDE SEQUENCE [LARGE SCALE GENOMIC DNA]</scope>
</reference>
<dbReference type="NCBIfam" id="TIGR00132">
    <property type="entry name" value="gatA"/>
    <property type="match status" value="1"/>
</dbReference>
<feature type="active site" description="Acyl-ester intermediate" evidence="5">
    <location>
        <position position="176"/>
    </location>
</feature>
<sequence length="481" mass="52251">MDLKNLTIEKAHAALQKGEYTCRELSEAYLAVIKEKNKELNAYLEVYDDVLDQAKVADEKFKSGNATTLTGIPFAIKDNILFKGHIASAGSKILENYTASYDAFVIRKLKAVGAVILGRTNMDEFALGGSTENSAYGVTKNPHDTQRVSGGTSGGSAAGVASNLALGALGSDTGGSVRQPSAFCGVVGLKPTYGKVSRSGLMASTSSFDVIGPIAKTVEDAEIIFDAINGQDVLDSTSIPENLELRKYNLKPKIIGVPYDLINQEGIDPKVKDNFEKVVKNLENLGYEIKNIKLINCIALYYIINFAEVSTNLARFDGLRYGMHKDGKNLLEDYLLSKGLGFGKETRRRILLGTYVLSAGYYDAYYGKAQKARVALKKDFVKIFSEVDLILTPTSPIPPWKIGEKSDPLSVYLADLFTVIANIVGVPAISIPSGFIEEKGVKLPLGIQFMASHGREDLLFEIGKKFEEIAPKALSKPYLGL</sequence>
<accession>A0A1F6Y5E1</accession>
<comment type="catalytic activity">
    <reaction evidence="5">
        <text>L-glutamyl-tRNA(Gln) + L-glutamine + ATP + H2O = L-glutaminyl-tRNA(Gln) + L-glutamate + ADP + phosphate + H(+)</text>
        <dbReference type="Rhea" id="RHEA:17521"/>
        <dbReference type="Rhea" id="RHEA-COMP:9681"/>
        <dbReference type="Rhea" id="RHEA-COMP:9684"/>
        <dbReference type="ChEBI" id="CHEBI:15377"/>
        <dbReference type="ChEBI" id="CHEBI:15378"/>
        <dbReference type="ChEBI" id="CHEBI:29985"/>
        <dbReference type="ChEBI" id="CHEBI:30616"/>
        <dbReference type="ChEBI" id="CHEBI:43474"/>
        <dbReference type="ChEBI" id="CHEBI:58359"/>
        <dbReference type="ChEBI" id="CHEBI:78520"/>
        <dbReference type="ChEBI" id="CHEBI:78521"/>
        <dbReference type="ChEBI" id="CHEBI:456216"/>
        <dbReference type="EC" id="6.3.5.7"/>
    </reaction>
</comment>
<evidence type="ECO:0000256" key="4">
    <source>
        <dbReference type="ARBA" id="ARBA00022917"/>
    </source>
</evidence>
<dbReference type="InterPro" id="IPR023631">
    <property type="entry name" value="Amidase_dom"/>
</dbReference>
<evidence type="ECO:0000256" key="3">
    <source>
        <dbReference type="ARBA" id="ARBA00022840"/>
    </source>
</evidence>
<comment type="similarity">
    <text evidence="5">Belongs to the amidase family. GatA subfamily.</text>
</comment>
<evidence type="ECO:0000313" key="7">
    <source>
        <dbReference type="EMBL" id="OGJ01552.1"/>
    </source>
</evidence>
<dbReference type="PANTHER" id="PTHR11895">
    <property type="entry name" value="TRANSAMIDASE"/>
    <property type="match status" value="1"/>
</dbReference>
<organism evidence="7 8">
    <name type="scientific">Candidatus Nomurabacteria bacterium RIFCSPLOWO2_02_FULL_40_67</name>
    <dbReference type="NCBI Taxonomy" id="1801787"/>
    <lineage>
        <taxon>Bacteria</taxon>
        <taxon>Candidatus Nomuraibacteriota</taxon>
    </lineage>
</organism>
<evidence type="ECO:0000259" key="6">
    <source>
        <dbReference type="Pfam" id="PF01425"/>
    </source>
</evidence>
<dbReference type="Gene3D" id="3.90.1300.10">
    <property type="entry name" value="Amidase signature (AS) domain"/>
    <property type="match status" value="1"/>
</dbReference>
<dbReference type="GO" id="GO:0050567">
    <property type="term" value="F:glutaminyl-tRNA synthase (glutamine-hydrolyzing) activity"/>
    <property type="evidence" value="ECO:0007669"/>
    <property type="project" value="UniProtKB-UniRule"/>
</dbReference>
<evidence type="ECO:0000313" key="8">
    <source>
        <dbReference type="Proteomes" id="UP000177693"/>
    </source>
</evidence>
<keyword evidence="3 5" id="KW-0067">ATP-binding</keyword>
<evidence type="ECO:0000256" key="5">
    <source>
        <dbReference type="HAMAP-Rule" id="MF_00120"/>
    </source>
</evidence>
<dbReference type="Pfam" id="PF01425">
    <property type="entry name" value="Amidase"/>
    <property type="match status" value="1"/>
</dbReference>
<dbReference type="HAMAP" id="MF_00120">
    <property type="entry name" value="GatA"/>
    <property type="match status" value="1"/>
</dbReference>
<dbReference type="PANTHER" id="PTHR11895:SF151">
    <property type="entry name" value="GLUTAMYL-TRNA(GLN) AMIDOTRANSFERASE SUBUNIT A"/>
    <property type="match status" value="1"/>
</dbReference>
<dbReference type="EMBL" id="MFVL01000016">
    <property type="protein sequence ID" value="OGJ01552.1"/>
    <property type="molecule type" value="Genomic_DNA"/>
</dbReference>
<evidence type="ECO:0000256" key="1">
    <source>
        <dbReference type="ARBA" id="ARBA00022598"/>
    </source>
</evidence>
<dbReference type="InterPro" id="IPR000120">
    <property type="entry name" value="Amidase"/>
</dbReference>
<dbReference type="InterPro" id="IPR004412">
    <property type="entry name" value="GatA"/>
</dbReference>